<evidence type="ECO:0000313" key="3">
    <source>
        <dbReference type="Proteomes" id="UP000004030"/>
    </source>
</evidence>
<dbReference type="PATRIC" id="fig|1088721.3.peg.27"/>
<evidence type="ECO:0008006" key="4">
    <source>
        <dbReference type="Google" id="ProtNLM"/>
    </source>
</evidence>
<protein>
    <recommendedName>
        <fullName evidence="4">DUF883 domain-containing protein</fullName>
    </recommendedName>
</protein>
<proteinExistence type="predicted"/>
<dbReference type="eggNOG" id="ENOG5033DC0">
    <property type="taxonomic scope" value="Bacteria"/>
</dbReference>
<name>G6E6Q6_9SPHN</name>
<evidence type="ECO:0000256" key="1">
    <source>
        <dbReference type="SAM" id="MobiDB-lite"/>
    </source>
</evidence>
<dbReference type="STRING" id="1088721.JI59_00690"/>
<dbReference type="Proteomes" id="UP000004030">
    <property type="component" value="Unassembled WGS sequence"/>
</dbReference>
<dbReference type="KEGG" id="npn:JI59_00690"/>
<dbReference type="RefSeq" id="WP_007010944.1">
    <property type="nucleotide sequence ID" value="NZ_AGFM01000002.1"/>
</dbReference>
<dbReference type="Gene3D" id="1.20.120.20">
    <property type="entry name" value="Apolipoprotein"/>
    <property type="match status" value="1"/>
</dbReference>
<feature type="compositionally biased region" description="Basic and acidic residues" evidence="1">
    <location>
        <begin position="57"/>
        <end position="67"/>
    </location>
</feature>
<organism evidence="2 3">
    <name type="scientific">Novosphingobium pentaromativorans US6-1</name>
    <dbReference type="NCBI Taxonomy" id="1088721"/>
    <lineage>
        <taxon>Bacteria</taxon>
        <taxon>Pseudomonadati</taxon>
        <taxon>Pseudomonadota</taxon>
        <taxon>Alphaproteobacteria</taxon>
        <taxon>Sphingomonadales</taxon>
        <taxon>Sphingomonadaceae</taxon>
        <taxon>Novosphingobium</taxon>
    </lineage>
</organism>
<keyword evidence="3" id="KW-1185">Reference proteome</keyword>
<feature type="compositionally biased region" description="Basic and acidic residues" evidence="1">
    <location>
        <begin position="37"/>
        <end position="46"/>
    </location>
</feature>
<gene>
    <name evidence="2" type="ORF">NSU_0027</name>
</gene>
<dbReference type="OrthoDB" id="7426580at2"/>
<feature type="region of interest" description="Disordered" evidence="1">
    <location>
        <begin position="1"/>
        <end position="67"/>
    </location>
</feature>
<dbReference type="AlphaFoldDB" id="G6E6Q6"/>
<reference evidence="2 3" key="1">
    <citation type="journal article" date="2012" name="J. Bacteriol.">
        <title>Genome sequence of benzo(a)pyrene-degrading bacterium Novosphingobium pentaromativorans US6-1.</title>
        <authorList>
            <person name="Luo Y.R."/>
            <person name="Kang S.G."/>
            <person name="Kim S.J."/>
            <person name="Kim M.R."/>
            <person name="Li N."/>
            <person name="Lee J.H."/>
            <person name="Kwon K.K."/>
        </authorList>
    </citation>
    <scope>NUCLEOTIDE SEQUENCE [LARGE SCALE GENOMIC DNA]</scope>
    <source>
        <strain evidence="2 3">US6-1</strain>
    </source>
</reference>
<dbReference type="SUPFAM" id="SSF58113">
    <property type="entry name" value="Apolipoprotein A-I"/>
    <property type="match status" value="1"/>
</dbReference>
<dbReference type="EMBL" id="AGFM01000002">
    <property type="protein sequence ID" value="EHJ62952.1"/>
    <property type="molecule type" value="Genomic_DNA"/>
</dbReference>
<accession>G6E6Q6</accession>
<sequence>MAEPTATTGNEAESAKNHFAKAMEEAKAGAQALGKEAQARAEEYRGKLTQATNEWSSEVKTRSDDARTKANDFAAEAREKASTYAADAKVKATDLANEGKARTSQAMVGLSKVMDENVHLIDEKVGPKYGDYVRTASRSMQDAATKLDEKSLDDLGEDAKEFVRTSPGLAVGMAVAAGFLFGRMFKKSK</sequence>
<comment type="caution">
    <text evidence="2">The sequence shown here is derived from an EMBL/GenBank/DDBJ whole genome shotgun (WGS) entry which is preliminary data.</text>
</comment>
<feature type="compositionally biased region" description="Basic and acidic residues" evidence="1">
    <location>
        <begin position="13"/>
        <end position="27"/>
    </location>
</feature>
<evidence type="ECO:0000313" key="2">
    <source>
        <dbReference type="EMBL" id="EHJ62952.1"/>
    </source>
</evidence>
<feature type="compositionally biased region" description="Polar residues" evidence="1">
    <location>
        <begin position="1"/>
        <end position="11"/>
    </location>
</feature>